<name>A0A0B0PK67_GOSAR</name>
<dbReference type="Proteomes" id="UP000032142">
    <property type="component" value="Unassembled WGS sequence"/>
</dbReference>
<sequence length="64" mass="7539">MLIHTLICKLRNLFYLKLMLCLYIPIPIHNKLLHIRNTVECLISRTLSVVHSRSNLKSQTKCHI</sequence>
<evidence type="ECO:0000313" key="1">
    <source>
        <dbReference type="EMBL" id="KHG25415.1"/>
    </source>
</evidence>
<accession>A0A0B0PK67</accession>
<dbReference type="AlphaFoldDB" id="A0A0B0PK67"/>
<gene>
    <name evidence="1" type="ORF">F383_32384</name>
</gene>
<keyword evidence="2" id="KW-1185">Reference proteome</keyword>
<reference evidence="2" key="1">
    <citation type="submission" date="2014-09" db="EMBL/GenBank/DDBJ databases">
        <authorList>
            <person name="Mudge J."/>
            <person name="Ramaraj T."/>
            <person name="Lindquist I.E."/>
            <person name="Bharti A.K."/>
            <person name="Sundararajan A."/>
            <person name="Cameron C.T."/>
            <person name="Woodward J.E."/>
            <person name="May G.D."/>
            <person name="Brubaker C."/>
            <person name="Broadhvest J."/>
            <person name="Wilkins T.A."/>
        </authorList>
    </citation>
    <scope>NUCLEOTIDE SEQUENCE</scope>
    <source>
        <strain evidence="2">cv. AKA8401</strain>
    </source>
</reference>
<evidence type="ECO:0000313" key="2">
    <source>
        <dbReference type="Proteomes" id="UP000032142"/>
    </source>
</evidence>
<protein>
    <submittedName>
        <fullName evidence="1">Uncharacterized protein</fullName>
    </submittedName>
</protein>
<dbReference type="EMBL" id="KN432369">
    <property type="protein sequence ID" value="KHG25415.1"/>
    <property type="molecule type" value="Genomic_DNA"/>
</dbReference>
<organism evidence="1 2">
    <name type="scientific">Gossypium arboreum</name>
    <name type="common">Tree cotton</name>
    <name type="synonym">Gossypium nanking</name>
    <dbReference type="NCBI Taxonomy" id="29729"/>
    <lineage>
        <taxon>Eukaryota</taxon>
        <taxon>Viridiplantae</taxon>
        <taxon>Streptophyta</taxon>
        <taxon>Embryophyta</taxon>
        <taxon>Tracheophyta</taxon>
        <taxon>Spermatophyta</taxon>
        <taxon>Magnoliopsida</taxon>
        <taxon>eudicotyledons</taxon>
        <taxon>Gunneridae</taxon>
        <taxon>Pentapetalae</taxon>
        <taxon>rosids</taxon>
        <taxon>malvids</taxon>
        <taxon>Malvales</taxon>
        <taxon>Malvaceae</taxon>
        <taxon>Malvoideae</taxon>
        <taxon>Gossypium</taxon>
    </lineage>
</organism>
<proteinExistence type="predicted"/>